<comment type="catalytic activity">
    <reaction evidence="14">
        <text>4-aminobutanoate + 2-oxoglutarate = succinate semialdehyde + L-glutamate</text>
        <dbReference type="Rhea" id="RHEA:23352"/>
        <dbReference type="ChEBI" id="CHEBI:16810"/>
        <dbReference type="ChEBI" id="CHEBI:29985"/>
        <dbReference type="ChEBI" id="CHEBI:57706"/>
        <dbReference type="ChEBI" id="CHEBI:59888"/>
        <dbReference type="EC" id="2.6.1.19"/>
    </reaction>
</comment>
<evidence type="ECO:0000256" key="11">
    <source>
        <dbReference type="ARBA" id="ARBA00030204"/>
    </source>
</evidence>
<accession>W6JYR9</accession>
<comment type="pathway">
    <text evidence="3">Amino-acid degradation; 4-aminobutanoate degradation.</text>
</comment>
<comment type="caution">
    <text evidence="17">The sequence shown here is derived from an EMBL/GenBank/DDBJ whole genome shotgun (WGS) entry which is preliminary data.</text>
</comment>
<dbReference type="SUPFAM" id="SSF53383">
    <property type="entry name" value="PLP-dependent transferases"/>
    <property type="match status" value="1"/>
</dbReference>
<evidence type="ECO:0000256" key="5">
    <source>
        <dbReference type="ARBA" id="ARBA00012876"/>
    </source>
</evidence>
<dbReference type="PANTHER" id="PTHR11986:SF79">
    <property type="entry name" value="ACETYLORNITHINE AMINOTRANSFERASE, MITOCHONDRIAL"/>
    <property type="match status" value="1"/>
</dbReference>
<dbReference type="GO" id="GO:0009448">
    <property type="term" value="P:gamma-aminobutyric acid metabolic process"/>
    <property type="evidence" value="ECO:0007669"/>
    <property type="project" value="InterPro"/>
</dbReference>
<sequence length="459" mass="47957">MADIATMAPAPGIPVQEGWPEQTRIVHTAIPGPRSLARHAHRQQVLSTGLGTVLPVFVERAGGGILVDVDGNHLIDFASGIAVTTVGSSAPAVVRRVRDQVAQVTHTCFLVTEYDGYVEVGEKLNALTPGTHAKKSALFSTGAEAVENAVKIARVSTRRPAIVTFGHAYHGRTLLTMTMTAKNAPYKDGFGPFAPEIYRAPLAYPYRWPTGPERCATEALASLEDLVLKQIGANNTAAIVIEPIQGEGGFIVPPAAYLKGVADLARAHGIVLIADEVQTGIARTGEMFACEHDGIVPDLIVTAKGLAGGLPLSGVTGRAELMDAVPPGGLGGTFAGNPVACAAALGVFETIESLDLLSRARHIEAVARPMLEEAAAGNGWIGEVRGRGAMIAVEFVIPGTKDPAPDAAAAVMANCHRQGVVTLQCGTYGNVIRLLPPLVMSDELLHDGLSVLIDAWKGL</sequence>
<evidence type="ECO:0000256" key="1">
    <source>
        <dbReference type="ARBA" id="ARBA00001750"/>
    </source>
</evidence>
<dbReference type="EC" id="2.6.1.22" evidence="5"/>
<evidence type="ECO:0000256" key="10">
    <source>
        <dbReference type="ARBA" id="ARBA00029760"/>
    </source>
</evidence>
<comment type="catalytic activity">
    <reaction evidence="1">
        <text>(S)-3-amino-2-methylpropanoate + 2-oxoglutarate = 2-methyl-3-oxopropanoate + L-glutamate</text>
        <dbReference type="Rhea" id="RHEA:13993"/>
        <dbReference type="ChEBI" id="CHEBI:16810"/>
        <dbReference type="ChEBI" id="CHEBI:29985"/>
        <dbReference type="ChEBI" id="CHEBI:57700"/>
        <dbReference type="ChEBI" id="CHEBI:58655"/>
        <dbReference type="EC" id="2.6.1.22"/>
    </reaction>
</comment>
<evidence type="ECO:0000256" key="14">
    <source>
        <dbReference type="ARBA" id="ARBA00048021"/>
    </source>
</evidence>
<dbReference type="EC" id="2.6.1.19" evidence="6"/>
<dbReference type="InterPro" id="IPR015424">
    <property type="entry name" value="PyrdxlP-dep_Trfase"/>
</dbReference>
<evidence type="ECO:0000256" key="7">
    <source>
        <dbReference type="ARBA" id="ARBA00022576"/>
    </source>
</evidence>
<evidence type="ECO:0000256" key="9">
    <source>
        <dbReference type="ARBA" id="ARBA00022898"/>
    </source>
</evidence>
<evidence type="ECO:0000256" key="13">
    <source>
        <dbReference type="ARBA" id="ARBA00031787"/>
    </source>
</evidence>
<keyword evidence="8 17" id="KW-0808">Transferase</keyword>
<dbReference type="InterPro" id="IPR049704">
    <property type="entry name" value="Aminotrans_3_PPA_site"/>
</dbReference>
<dbReference type="Gene3D" id="3.90.1150.10">
    <property type="entry name" value="Aspartate Aminotransferase, domain 1"/>
    <property type="match status" value="1"/>
</dbReference>
<dbReference type="PANTHER" id="PTHR11986">
    <property type="entry name" value="AMINOTRANSFERASE CLASS III"/>
    <property type="match status" value="1"/>
</dbReference>
<keyword evidence="9 16" id="KW-0663">Pyridoxal phosphate</keyword>
<dbReference type="GO" id="GO:0047298">
    <property type="term" value="F:(S)-3-amino-2-methylpropionate transaminase activity"/>
    <property type="evidence" value="ECO:0007669"/>
    <property type="project" value="UniProtKB-EC"/>
</dbReference>
<dbReference type="Pfam" id="PF00202">
    <property type="entry name" value="Aminotran_3"/>
    <property type="match status" value="1"/>
</dbReference>
<dbReference type="EMBL" id="CAJA01000357">
    <property type="protein sequence ID" value="CCH74282.1"/>
    <property type="molecule type" value="Genomic_DNA"/>
</dbReference>
<evidence type="ECO:0000313" key="18">
    <source>
        <dbReference type="Proteomes" id="UP000035763"/>
    </source>
</evidence>
<proteinExistence type="inferred from homology"/>
<evidence type="ECO:0000256" key="12">
    <source>
        <dbReference type="ARBA" id="ARBA00030857"/>
    </source>
</evidence>
<dbReference type="STRING" id="1193182.BN11_420012"/>
<dbReference type="InterPro" id="IPR004632">
    <property type="entry name" value="4NH2But_aminotransferase_bac"/>
</dbReference>
<organism evidence="17 18">
    <name type="scientific">Nostocoides australiense Ben110</name>
    <dbReference type="NCBI Taxonomy" id="1193182"/>
    <lineage>
        <taxon>Bacteria</taxon>
        <taxon>Bacillati</taxon>
        <taxon>Actinomycetota</taxon>
        <taxon>Actinomycetes</taxon>
        <taxon>Micrococcales</taxon>
        <taxon>Intrasporangiaceae</taxon>
        <taxon>Nostocoides</taxon>
    </lineage>
</organism>
<evidence type="ECO:0000256" key="6">
    <source>
        <dbReference type="ARBA" id="ARBA00012912"/>
    </source>
</evidence>
<dbReference type="AlphaFoldDB" id="W6JYR9"/>
<dbReference type="Gene3D" id="3.40.640.10">
    <property type="entry name" value="Type I PLP-dependent aspartate aminotransferase-like (Major domain)"/>
    <property type="match status" value="1"/>
</dbReference>
<gene>
    <name evidence="17" type="primary">gabT</name>
    <name evidence="17" type="ORF">BN11_420012</name>
</gene>
<dbReference type="InterPro" id="IPR015421">
    <property type="entry name" value="PyrdxlP-dep_Trfase_major"/>
</dbReference>
<dbReference type="NCBIfam" id="TIGR00700">
    <property type="entry name" value="GABAtrnsam"/>
    <property type="match status" value="1"/>
</dbReference>
<name>W6JYR9_9MICO</name>
<comment type="cofactor">
    <cofactor evidence="2">
        <name>pyridoxal 5'-phosphate</name>
        <dbReference type="ChEBI" id="CHEBI:597326"/>
    </cofactor>
</comment>
<evidence type="ECO:0000313" key="17">
    <source>
        <dbReference type="EMBL" id="CCH74282.1"/>
    </source>
</evidence>
<dbReference type="PIRSF" id="PIRSF000521">
    <property type="entry name" value="Transaminase_4ab_Lys_Orn"/>
    <property type="match status" value="1"/>
</dbReference>
<keyword evidence="18" id="KW-1185">Reference proteome</keyword>
<protein>
    <recommendedName>
        <fullName evidence="12">(S)-3-amino-2-methylpropionate transaminase</fullName>
        <ecNumber evidence="6">2.6.1.19</ecNumber>
        <ecNumber evidence="5">2.6.1.22</ecNumber>
    </recommendedName>
    <alternativeName>
        <fullName evidence="13">GABA aminotransferase</fullName>
    </alternativeName>
    <alternativeName>
        <fullName evidence="11">Gamma-amino-N-butyrate transaminase</fullName>
    </alternativeName>
    <alternativeName>
        <fullName evidence="15">Glutamate:succinic semialdehyde transaminase</fullName>
    </alternativeName>
    <alternativeName>
        <fullName evidence="10">L-AIBAT</fullName>
    </alternativeName>
</protein>
<evidence type="ECO:0000256" key="3">
    <source>
        <dbReference type="ARBA" id="ARBA00005176"/>
    </source>
</evidence>
<evidence type="ECO:0000256" key="2">
    <source>
        <dbReference type="ARBA" id="ARBA00001933"/>
    </source>
</evidence>
<dbReference type="InterPro" id="IPR050103">
    <property type="entry name" value="Class-III_PLP-dep_AT"/>
</dbReference>
<dbReference type="NCBIfam" id="NF004714">
    <property type="entry name" value="PRK06058.1"/>
    <property type="match status" value="1"/>
</dbReference>
<dbReference type="Proteomes" id="UP000035763">
    <property type="component" value="Unassembled WGS sequence"/>
</dbReference>
<dbReference type="GO" id="GO:0030170">
    <property type="term" value="F:pyridoxal phosphate binding"/>
    <property type="evidence" value="ECO:0007669"/>
    <property type="project" value="InterPro"/>
</dbReference>
<reference evidence="17 18" key="1">
    <citation type="journal article" date="2013" name="ISME J.">
        <title>A metabolic model for members of the genus Tetrasphaera involved in enhanced biological phosphorus removal.</title>
        <authorList>
            <person name="Kristiansen R."/>
            <person name="Nguyen H.T.T."/>
            <person name="Saunders A.M."/>
            <person name="Nielsen J.L."/>
            <person name="Wimmer R."/>
            <person name="Le V.Q."/>
            <person name="McIlroy S.J."/>
            <person name="Petrovski S."/>
            <person name="Seviour R.J."/>
            <person name="Calteau A."/>
            <person name="Nielsen K.L."/>
            <person name="Nielsen P.H."/>
        </authorList>
    </citation>
    <scope>NUCLEOTIDE SEQUENCE [LARGE SCALE GENOMIC DNA]</scope>
    <source>
        <strain evidence="17 18">Ben110</strain>
    </source>
</reference>
<evidence type="ECO:0000256" key="16">
    <source>
        <dbReference type="RuleBase" id="RU003560"/>
    </source>
</evidence>
<dbReference type="InterPro" id="IPR015422">
    <property type="entry name" value="PyrdxlP-dep_Trfase_small"/>
</dbReference>
<evidence type="ECO:0000256" key="8">
    <source>
        <dbReference type="ARBA" id="ARBA00022679"/>
    </source>
</evidence>
<evidence type="ECO:0000256" key="4">
    <source>
        <dbReference type="ARBA" id="ARBA00008954"/>
    </source>
</evidence>
<dbReference type="FunFam" id="3.40.640.10:FF:000013">
    <property type="entry name" value="4-aminobutyrate aminotransferase"/>
    <property type="match status" value="1"/>
</dbReference>
<dbReference type="GO" id="GO:0042802">
    <property type="term" value="F:identical protein binding"/>
    <property type="evidence" value="ECO:0007669"/>
    <property type="project" value="TreeGrafter"/>
</dbReference>
<evidence type="ECO:0000256" key="15">
    <source>
        <dbReference type="ARBA" id="ARBA00050054"/>
    </source>
</evidence>
<dbReference type="InterPro" id="IPR005814">
    <property type="entry name" value="Aminotrans_3"/>
</dbReference>
<dbReference type="GO" id="GO:0034386">
    <property type="term" value="F:4-aminobutyrate:2-oxoglutarate transaminase activity"/>
    <property type="evidence" value="ECO:0007669"/>
    <property type="project" value="UniProtKB-EC"/>
</dbReference>
<comment type="similarity">
    <text evidence="4 16">Belongs to the class-III pyridoxal-phosphate-dependent aminotransferase family.</text>
</comment>
<dbReference type="CDD" id="cd00610">
    <property type="entry name" value="OAT_like"/>
    <property type="match status" value="1"/>
</dbReference>
<keyword evidence="7 17" id="KW-0032">Aminotransferase</keyword>
<dbReference type="PROSITE" id="PS00600">
    <property type="entry name" value="AA_TRANSFER_CLASS_3"/>
    <property type="match status" value="1"/>
</dbReference>